<proteinExistence type="predicted"/>
<evidence type="ECO:0000256" key="1">
    <source>
        <dbReference type="SAM" id="MobiDB-lite"/>
    </source>
</evidence>
<comment type="caution">
    <text evidence="2">The sequence shown here is derived from an EMBL/GenBank/DDBJ whole genome shotgun (WGS) entry which is preliminary data.</text>
</comment>
<dbReference type="VEuPathDB" id="FungiDB:VP01_90g6"/>
<dbReference type="AlphaFoldDB" id="A0A0L6U7M2"/>
<gene>
    <name evidence="2" type="ORF">VP01_90g6</name>
</gene>
<evidence type="ECO:0000313" key="2">
    <source>
        <dbReference type="EMBL" id="KNZ44501.1"/>
    </source>
</evidence>
<evidence type="ECO:0000313" key="3">
    <source>
        <dbReference type="Proteomes" id="UP000037035"/>
    </source>
</evidence>
<dbReference type="OrthoDB" id="2507256at2759"/>
<protein>
    <submittedName>
        <fullName evidence="2">Uncharacterized protein</fullName>
    </submittedName>
</protein>
<keyword evidence="3" id="KW-1185">Reference proteome</keyword>
<name>A0A0L6U7M2_9BASI</name>
<feature type="region of interest" description="Disordered" evidence="1">
    <location>
        <begin position="30"/>
        <end position="52"/>
    </location>
</feature>
<sequence>MGVQHANQPFWMCNPPDFALLTLLPPFPRKQPLTQRNHPKRPATQPKSLEERRLPCNHQMVQNLTELQCLLWNWEGSCHGWSSQRSNQWLSISKINLNPCQMKDKFKTYIDKHKKVHTKYISAGFWIDRQRLKGGNQYN</sequence>
<accession>A0A0L6U7M2</accession>
<dbReference type="Proteomes" id="UP000037035">
    <property type="component" value="Unassembled WGS sequence"/>
</dbReference>
<organism evidence="2 3">
    <name type="scientific">Puccinia sorghi</name>
    <dbReference type="NCBI Taxonomy" id="27349"/>
    <lineage>
        <taxon>Eukaryota</taxon>
        <taxon>Fungi</taxon>
        <taxon>Dikarya</taxon>
        <taxon>Basidiomycota</taxon>
        <taxon>Pucciniomycotina</taxon>
        <taxon>Pucciniomycetes</taxon>
        <taxon>Pucciniales</taxon>
        <taxon>Pucciniaceae</taxon>
        <taxon>Puccinia</taxon>
    </lineage>
</organism>
<dbReference type="EMBL" id="LAVV01014716">
    <property type="protein sequence ID" value="KNZ44501.1"/>
    <property type="molecule type" value="Genomic_DNA"/>
</dbReference>
<reference evidence="2 3" key="1">
    <citation type="submission" date="2015-08" db="EMBL/GenBank/DDBJ databases">
        <title>Next Generation Sequencing and Analysis of the Genome of Puccinia sorghi L Schw, the Causal Agent of Maize Common Rust.</title>
        <authorList>
            <person name="Rochi L."/>
            <person name="Burguener G."/>
            <person name="Darino M."/>
            <person name="Turjanski A."/>
            <person name="Kreff E."/>
            <person name="Dieguez M.J."/>
            <person name="Sacco F."/>
        </authorList>
    </citation>
    <scope>NUCLEOTIDE SEQUENCE [LARGE SCALE GENOMIC DNA]</scope>
    <source>
        <strain evidence="2 3">RO10H11247</strain>
    </source>
</reference>